<accession>A0A316G6R7</accession>
<dbReference type="InterPro" id="IPR000086">
    <property type="entry name" value="NUDIX_hydrolase_dom"/>
</dbReference>
<dbReference type="PANTHER" id="PTHR21340">
    <property type="entry name" value="DIADENOSINE 5,5-P1,P4-TETRAPHOSPHATE PYROPHOSPHOHYDROLASE MUTT"/>
    <property type="match status" value="1"/>
</dbReference>
<evidence type="ECO:0000256" key="2">
    <source>
        <dbReference type="ARBA" id="ARBA00022801"/>
    </source>
</evidence>
<evidence type="ECO:0000256" key="1">
    <source>
        <dbReference type="ARBA" id="ARBA00001946"/>
    </source>
</evidence>
<dbReference type="GO" id="GO:0004081">
    <property type="term" value="F:bis(5'-nucleosyl)-tetraphosphatase (asymmetrical) activity"/>
    <property type="evidence" value="ECO:0007669"/>
    <property type="project" value="TreeGrafter"/>
</dbReference>
<dbReference type="PROSITE" id="PS00893">
    <property type="entry name" value="NUDIX_BOX"/>
    <property type="match status" value="1"/>
</dbReference>
<dbReference type="PROSITE" id="PS51462">
    <property type="entry name" value="NUDIX"/>
    <property type="match status" value="1"/>
</dbReference>
<dbReference type="RefSeq" id="WP_109759188.1">
    <property type="nucleotide sequence ID" value="NZ_CP034588.1"/>
</dbReference>
<dbReference type="PANTHER" id="PTHR21340:SF0">
    <property type="entry name" value="BIS(5'-NUCLEOSYL)-TETRAPHOSPHATASE [ASYMMETRICAL]"/>
    <property type="match status" value="1"/>
</dbReference>
<protein>
    <submittedName>
        <fullName evidence="4">8-oxo-dGTP diphosphatase</fullName>
    </submittedName>
</protein>
<dbReference type="CDD" id="cd04684">
    <property type="entry name" value="NUDIX_Hydrolase"/>
    <property type="match status" value="1"/>
</dbReference>
<comment type="caution">
    <text evidence="4">The sequence shown here is derived from an EMBL/GenBank/DDBJ whole genome shotgun (WGS) entry which is preliminary data.</text>
</comment>
<evidence type="ECO:0000259" key="3">
    <source>
        <dbReference type="PROSITE" id="PS51462"/>
    </source>
</evidence>
<gene>
    <name evidence="4" type="ORF">C8D95_104170</name>
</gene>
<dbReference type="GO" id="GO:0006754">
    <property type="term" value="P:ATP biosynthetic process"/>
    <property type="evidence" value="ECO:0007669"/>
    <property type="project" value="TreeGrafter"/>
</dbReference>
<dbReference type="EMBL" id="QGGV01000004">
    <property type="protein sequence ID" value="PWK56498.1"/>
    <property type="molecule type" value="Genomic_DNA"/>
</dbReference>
<dbReference type="SUPFAM" id="SSF55811">
    <property type="entry name" value="Nudix"/>
    <property type="match status" value="1"/>
</dbReference>
<organism evidence="4 5">
    <name type="scientific">Silicimonas algicola</name>
    <dbReference type="NCBI Taxonomy" id="1826607"/>
    <lineage>
        <taxon>Bacteria</taxon>
        <taxon>Pseudomonadati</taxon>
        <taxon>Pseudomonadota</taxon>
        <taxon>Alphaproteobacteria</taxon>
        <taxon>Rhodobacterales</taxon>
        <taxon>Paracoccaceae</taxon>
    </lineage>
</organism>
<reference evidence="4 5" key="1">
    <citation type="submission" date="2018-05" db="EMBL/GenBank/DDBJ databases">
        <title>Genomic Encyclopedia of Type Strains, Phase IV (KMG-IV): sequencing the most valuable type-strain genomes for metagenomic binning, comparative biology and taxonomic classification.</title>
        <authorList>
            <person name="Goeker M."/>
        </authorList>
    </citation>
    <scope>NUCLEOTIDE SEQUENCE [LARGE SCALE GENOMIC DNA]</scope>
    <source>
        <strain evidence="4 5">DSM 103371</strain>
    </source>
</reference>
<dbReference type="GO" id="GO:0006167">
    <property type="term" value="P:AMP biosynthetic process"/>
    <property type="evidence" value="ECO:0007669"/>
    <property type="project" value="TreeGrafter"/>
</dbReference>
<dbReference type="Pfam" id="PF00293">
    <property type="entry name" value="NUDIX"/>
    <property type="match status" value="1"/>
</dbReference>
<keyword evidence="5" id="KW-1185">Reference proteome</keyword>
<evidence type="ECO:0000313" key="5">
    <source>
        <dbReference type="Proteomes" id="UP000245390"/>
    </source>
</evidence>
<dbReference type="AlphaFoldDB" id="A0A316G6R7"/>
<dbReference type="InterPro" id="IPR015797">
    <property type="entry name" value="NUDIX_hydrolase-like_dom_sf"/>
</dbReference>
<dbReference type="Gene3D" id="3.90.79.10">
    <property type="entry name" value="Nucleoside Triphosphate Pyrophosphohydrolase"/>
    <property type="match status" value="1"/>
</dbReference>
<dbReference type="KEGG" id="salo:EF888_21145"/>
<keyword evidence="2" id="KW-0378">Hydrolase</keyword>
<dbReference type="OrthoDB" id="9816040at2"/>
<comment type="cofactor">
    <cofactor evidence="1">
        <name>Mg(2+)</name>
        <dbReference type="ChEBI" id="CHEBI:18420"/>
    </cofactor>
</comment>
<name>A0A316G6R7_9RHOB</name>
<sequence length="146" mass="16221">MIPRVGDPVRPGIRYRHRPGVYAVLVRDGRVLLTFQADPVPEYQLPGGGMDAGEAPVAALHREVLEETGWRIAVRSRLGAFRRFTFMPDYDIWAEKVCHIYLARPALPRSGPTEPGHSAIWAEPARAVKLVANDGDRLFLARALGL</sequence>
<dbReference type="Proteomes" id="UP000245390">
    <property type="component" value="Unassembled WGS sequence"/>
</dbReference>
<dbReference type="InterPro" id="IPR020084">
    <property type="entry name" value="NUDIX_hydrolase_CS"/>
</dbReference>
<dbReference type="InterPro" id="IPR051325">
    <property type="entry name" value="Nudix_hydrolase_domain"/>
</dbReference>
<feature type="domain" description="Nudix hydrolase" evidence="3">
    <location>
        <begin position="16"/>
        <end position="145"/>
    </location>
</feature>
<evidence type="ECO:0000313" key="4">
    <source>
        <dbReference type="EMBL" id="PWK56498.1"/>
    </source>
</evidence>
<proteinExistence type="predicted"/>